<evidence type="ECO:0000313" key="2">
    <source>
        <dbReference type="EMBL" id="CAK9082803.1"/>
    </source>
</evidence>
<evidence type="ECO:0000313" key="3">
    <source>
        <dbReference type="Proteomes" id="UP001642464"/>
    </source>
</evidence>
<organism evidence="2 3">
    <name type="scientific">Durusdinium trenchii</name>
    <dbReference type="NCBI Taxonomy" id="1381693"/>
    <lineage>
        <taxon>Eukaryota</taxon>
        <taxon>Sar</taxon>
        <taxon>Alveolata</taxon>
        <taxon>Dinophyceae</taxon>
        <taxon>Suessiales</taxon>
        <taxon>Symbiodiniaceae</taxon>
        <taxon>Durusdinium</taxon>
    </lineage>
</organism>
<dbReference type="Proteomes" id="UP001642464">
    <property type="component" value="Unassembled WGS sequence"/>
</dbReference>
<feature type="non-terminal residue" evidence="2">
    <location>
        <position position="217"/>
    </location>
</feature>
<accession>A0ABP0Q4J0</accession>
<dbReference type="EMBL" id="CAXAMM010038999">
    <property type="protein sequence ID" value="CAK9082803.1"/>
    <property type="molecule type" value="Genomic_DNA"/>
</dbReference>
<feature type="region of interest" description="Disordered" evidence="1">
    <location>
        <begin position="194"/>
        <end position="217"/>
    </location>
</feature>
<feature type="non-terminal residue" evidence="2">
    <location>
        <position position="1"/>
    </location>
</feature>
<sequence>RIRERLEEEDFDQVPQLATSLLIELNQPFSLTTISLPAKPGTQAARGFDSGGASGPGTGGANVGGNAAMLVGSSALLAGFMASMATAPSGQQMLANARSSDGCTPYANIMGGGGFGADQIFNALQAGGGSQDSGHWWDAATSHVKRMSSSTINEQHLEIKNETNVEIEQEQNLVQQTFIEQNIILAGSELDNTKVDSIQPKDLQNAKGPSTGDEEEE</sequence>
<proteinExistence type="predicted"/>
<reference evidence="2 3" key="1">
    <citation type="submission" date="2024-02" db="EMBL/GenBank/DDBJ databases">
        <authorList>
            <person name="Chen Y."/>
            <person name="Shah S."/>
            <person name="Dougan E. K."/>
            <person name="Thang M."/>
            <person name="Chan C."/>
        </authorList>
    </citation>
    <scope>NUCLEOTIDE SEQUENCE [LARGE SCALE GENOMIC DNA]</scope>
</reference>
<name>A0ABP0Q4J0_9DINO</name>
<gene>
    <name evidence="2" type="ORF">SCF082_LOCUS39335</name>
</gene>
<protein>
    <submittedName>
        <fullName evidence="2">Metacaspase-1</fullName>
    </submittedName>
</protein>
<keyword evidence="3" id="KW-1185">Reference proteome</keyword>
<comment type="caution">
    <text evidence="2">The sequence shown here is derived from an EMBL/GenBank/DDBJ whole genome shotgun (WGS) entry which is preliminary data.</text>
</comment>
<evidence type="ECO:0000256" key="1">
    <source>
        <dbReference type="SAM" id="MobiDB-lite"/>
    </source>
</evidence>